<organism evidence="2 3">
    <name type="scientific">Tremella mesenterica</name>
    <name type="common">Jelly fungus</name>
    <dbReference type="NCBI Taxonomy" id="5217"/>
    <lineage>
        <taxon>Eukaryota</taxon>
        <taxon>Fungi</taxon>
        <taxon>Dikarya</taxon>
        <taxon>Basidiomycota</taxon>
        <taxon>Agaricomycotina</taxon>
        <taxon>Tremellomycetes</taxon>
        <taxon>Tremellales</taxon>
        <taxon>Tremellaceae</taxon>
        <taxon>Tremella</taxon>
    </lineage>
</organism>
<proteinExistence type="predicted"/>
<protein>
    <submittedName>
        <fullName evidence="2">Uncharacterized protein</fullName>
    </submittedName>
</protein>
<feature type="region of interest" description="Disordered" evidence="1">
    <location>
        <begin position="180"/>
        <end position="205"/>
    </location>
</feature>
<reference evidence="2 3" key="1">
    <citation type="submission" date="2016-06" db="EMBL/GenBank/DDBJ databases">
        <title>Evolution of pathogenesis and genome organization in the Tremellales.</title>
        <authorList>
            <person name="Cuomo C."/>
            <person name="Litvintseva A."/>
            <person name="Heitman J."/>
            <person name="Chen Y."/>
            <person name="Sun S."/>
            <person name="Springer D."/>
            <person name="Dromer F."/>
            <person name="Young S."/>
            <person name="Zeng Q."/>
            <person name="Chapman S."/>
            <person name="Gujja S."/>
            <person name="Saif S."/>
            <person name="Birren B."/>
        </authorList>
    </citation>
    <scope>NUCLEOTIDE SEQUENCE [LARGE SCALE GENOMIC DNA]</scope>
    <source>
        <strain evidence="2 3">ATCC 28783</strain>
    </source>
</reference>
<dbReference type="EMBL" id="SDIL01000128">
    <property type="protein sequence ID" value="RXK35619.1"/>
    <property type="molecule type" value="Genomic_DNA"/>
</dbReference>
<evidence type="ECO:0000313" key="3">
    <source>
        <dbReference type="Proteomes" id="UP000289152"/>
    </source>
</evidence>
<dbReference type="AlphaFoldDB" id="A0A4Q1BA30"/>
<evidence type="ECO:0000313" key="2">
    <source>
        <dbReference type="EMBL" id="RXK35619.1"/>
    </source>
</evidence>
<dbReference type="OrthoDB" id="2641892at2759"/>
<dbReference type="Proteomes" id="UP000289152">
    <property type="component" value="Unassembled WGS sequence"/>
</dbReference>
<keyword evidence="3" id="KW-1185">Reference proteome</keyword>
<accession>A0A4Q1BA30</accession>
<name>A0A4Q1BA30_TREME</name>
<dbReference type="VEuPathDB" id="FungiDB:TREMEDRAFT_27049"/>
<dbReference type="InParanoid" id="A0A4Q1BA30"/>
<comment type="caution">
    <text evidence="2">The sequence shown here is derived from an EMBL/GenBank/DDBJ whole genome shotgun (WGS) entry which is preliminary data.</text>
</comment>
<evidence type="ECO:0000256" key="1">
    <source>
        <dbReference type="SAM" id="MobiDB-lite"/>
    </source>
</evidence>
<sequence>MAKLAAVHQQSPYHLPLDVLLRWNALRIFPELRVESTNELLQHVYPNLAQSFLKTEAALQYFADCAVLAPTNTKVDELNKTLLGQLSGESRMYLSADWIVENDGASNPRAQCHELPNRENSIQFNGLGKRTAGVGGSAAVDRDGFSLFEISPLGLLKSGFSPVQKWTNIAPEVPSLISSSGLSGTEDTEPGACWPELGMTTDDNR</sequence>
<gene>
    <name evidence="2" type="ORF">M231_07099</name>
</gene>